<evidence type="ECO:0000256" key="13">
    <source>
        <dbReference type="ARBA" id="ARBA00023180"/>
    </source>
</evidence>
<comment type="caution">
    <text evidence="20">The sequence shown here is derived from an EMBL/GenBank/DDBJ whole genome shotgun (WGS) entry which is preliminary data.</text>
</comment>
<dbReference type="Proteomes" id="UP001180020">
    <property type="component" value="Unassembled WGS sequence"/>
</dbReference>
<dbReference type="PANTHER" id="PTHR27002">
    <property type="entry name" value="RECEPTOR-LIKE SERINE/THREONINE-PROTEIN KINASE SD1-8"/>
    <property type="match status" value="1"/>
</dbReference>
<dbReference type="PROSITE" id="PS51473">
    <property type="entry name" value="GNK2"/>
    <property type="match status" value="2"/>
</dbReference>
<dbReference type="AlphaFoldDB" id="A0AAV9CJG7"/>
<feature type="signal peptide" evidence="17">
    <location>
        <begin position="1"/>
        <end position="22"/>
    </location>
</feature>
<feature type="domain" description="Protein kinase" evidence="18">
    <location>
        <begin position="353"/>
        <end position="626"/>
    </location>
</feature>
<feature type="region of interest" description="Disordered" evidence="15">
    <location>
        <begin position="649"/>
        <end position="679"/>
    </location>
</feature>
<evidence type="ECO:0000256" key="15">
    <source>
        <dbReference type="SAM" id="MobiDB-lite"/>
    </source>
</evidence>
<keyword evidence="4" id="KW-0808">Transferase</keyword>
<evidence type="ECO:0000313" key="20">
    <source>
        <dbReference type="EMBL" id="KAK1288616.1"/>
    </source>
</evidence>
<evidence type="ECO:0000259" key="19">
    <source>
        <dbReference type="PROSITE" id="PS51473"/>
    </source>
</evidence>
<feature type="compositionally biased region" description="Low complexity" evidence="15">
    <location>
        <begin position="651"/>
        <end position="662"/>
    </location>
</feature>
<evidence type="ECO:0000256" key="4">
    <source>
        <dbReference type="ARBA" id="ARBA00022679"/>
    </source>
</evidence>
<keyword evidence="3" id="KW-0597">Phosphoprotein</keyword>
<keyword evidence="7" id="KW-0677">Repeat</keyword>
<dbReference type="PROSITE" id="PS00107">
    <property type="entry name" value="PROTEIN_KINASE_ATP"/>
    <property type="match status" value="1"/>
</dbReference>
<dbReference type="GO" id="GO:0005524">
    <property type="term" value="F:ATP binding"/>
    <property type="evidence" value="ECO:0007669"/>
    <property type="project" value="UniProtKB-UniRule"/>
</dbReference>
<keyword evidence="12 16" id="KW-0472">Membrane</keyword>
<dbReference type="Gene3D" id="1.10.510.10">
    <property type="entry name" value="Transferase(Phosphotransferase) domain 1"/>
    <property type="match status" value="1"/>
</dbReference>
<dbReference type="InterPro" id="IPR001245">
    <property type="entry name" value="Ser-Thr/Tyr_kinase_cat_dom"/>
</dbReference>
<comment type="subcellular location">
    <subcellularLocation>
        <location evidence="1">Membrane</location>
        <topology evidence="1">Single-pass membrane protein</topology>
    </subcellularLocation>
</comment>
<evidence type="ECO:0000256" key="9">
    <source>
        <dbReference type="ARBA" id="ARBA00022777"/>
    </source>
</evidence>
<evidence type="ECO:0000256" key="5">
    <source>
        <dbReference type="ARBA" id="ARBA00022692"/>
    </source>
</evidence>
<dbReference type="InterPro" id="IPR008271">
    <property type="entry name" value="Ser/Thr_kinase_AS"/>
</dbReference>
<keyword evidence="11 16" id="KW-1133">Transmembrane helix</keyword>
<dbReference type="SMART" id="SM00220">
    <property type="entry name" value="S_TKc"/>
    <property type="match status" value="1"/>
</dbReference>
<dbReference type="Gene3D" id="3.30.200.20">
    <property type="entry name" value="Phosphorylase Kinase, domain 1"/>
    <property type="match status" value="1"/>
</dbReference>
<keyword evidence="13" id="KW-0325">Glycoprotein</keyword>
<keyword evidence="9 20" id="KW-0418">Kinase</keyword>
<dbReference type="GO" id="GO:0005886">
    <property type="term" value="C:plasma membrane"/>
    <property type="evidence" value="ECO:0007669"/>
    <property type="project" value="TreeGrafter"/>
</dbReference>
<keyword evidence="8 14" id="KW-0547">Nucleotide-binding</keyword>
<feature type="transmembrane region" description="Helical" evidence="16">
    <location>
        <begin position="293"/>
        <end position="314"/>
    </location>
</feature>
<dbReference type="InterPro" id="IPR017441">
    <property type="entry name" value="Protein_kinase_ATP_BS"/>
</dbReference>
<keyword evidence="10 14" id="KW-0067">ATP-binding</keyword>
<dbReference type="FunFam" id="3.30.430.20:FF:000002">
    <property type="entry name" value="Cysteine-rich receptor-like protein kinase 10"/>
    <property type="match status" value="1"/>
</dbReference>
<keyword evidence="20" id="KW-0675">Receptor</keyword>
<dbReference type="CDD" id="cd14066">
    <property type="entry name" value="STKc_IRAK"/>
    <property type="match status" value="1"/>
</dbReference>
<dbReference type="FunFam" id="3.30.200.20:FF:000142">
    <property type="entry name" value="Cysteine-rich receptor-like protein kinase 10"/>
    <property type="match status" value="1"/>
</dbReference>
<dbReference type="InterPro" id="IPR038408">
    <property type="entry name" value="GNK2_sf"/>
</dbReference>
<dbReference type="PROSITE" id="PS50011">
    <property type="entry name" value="PROTEIN_KINASE_DOM"/>
    <property type="match status" value="1"/>
</dbReference>
<organism evidence="20 21">
    <name type="scientific">Acorus calamus</name>
    <name type="common">Sweet flag</name>
    <dbReference type="NCBI Taxonomy" id="4465"/>
    <lineage>
        <taxon>Eukaryota</taxon>
        <taxon>Viridiplantae</taxon>
        <taxon>Streptophyta</taxon>
        <taxon>Embryophyta</taxon>
        <taxon>Tracheophyta</taxon>
        <taxon>Spermatophyta</taxon>
        <taxon>Magnoliopsida</taxon>
        <taxon>Liliopsida</taxon>
        <taxon>Acoraceae</taxon>
        <taxon>Acorus</taxon>
    </lineage>
</organism>
<evidence type="ECO:0000256" key="1">
    <source>
        <dbReference type="ARBA" id="ARBA00004167"/>
    </source>
</evidence>
<evidence type="ECO:0000313" key="21">
    <source>
        <dbReference type="Proteomes" id="UP001180020"/>
    </source>
</evidence>
<dbReference type="Pfam" id="PF07714">
    <property type="entry name" value="PK_Tyr_Ser-Thr"/>
    <property type="match status" value="1"/>
</dbReference>
<keyword evidence="6 17" id="KW-0732">Signal</keyword>
<dbReference type="CDD" id="cd23509">
    <property type="entry name" value="Gnk2-like"/>
    <property type="match status" value="2"/>
</dbReference>
<reference evidence="20" key="1">
    <citation type="journal article" date="2023" name="Nat. Commun.">
        <title>Diploid and tetraploid genomes of Acorus and the evolution of monocots.</title>
        <authorList>
            <person name="Ma L."/>
            <person name="Liu K.W."/>
            <person name="Li Z."/>
            <person name="Hsiao Y.Y."/>
            <person name="Qi Y."/>
            <person name="Fu T."/>
            <person name="Tang G.D."/>
            <person name="Zhang D."/>
            <person name="Sun W.H."/>
            <person name="Liu D.K."/>
            <person name="Li Y."/>
            <person name="Chen G.Z."/>
            <person name="Liu X.D."/>
            <person name="Liao X.Y."/>
            <person name="Jiang Y.T."/>
            <person name="Yu X."/>
            <person name="Hao Y."/>
            <person name="Huang J."/>
            <person name="Zhao X.W."/>
            <person name="Ke S."/>
            <person name="Chen Y.Y."/>
            <person name="Wu W.L."/>
            <person name="Hsu J.L."/>
            <person name="Lin Y.F."/>
            <person name="Huang M.D."/>
            <person name="Li C.Y."/>
            <person name="Huang L."/>
            <person name="Wang Z.W."/>
            <person name="Zhao X."/>
            <person name="Zhong W.Y."/>
            <person name="Peng D.H."/>
            <person name="Ahmad S."/>
            <person name="Lan S."/>
            <person name="Zhang J.S."/>
            <person name="Tsai W.C."/>
            <person name="Van de Peer Y."/>
            <person name="Liu Z.J."/>
        </authorList>
    </citation>
    <scope>NUCLEOTIDE SEQUENCE</scope>
    <source>
        <strain evidence="20">CP</strain>
    </source>
</reference>
<evidence type="ECO:0000259" key="18">
    <source>
        <dbReference type="PROSITE" id="PS50011"/>
    </source>
</evidence>
<evidence type="ECO:0000256" key="2">
    <source>
        <dbReference type="ARBA" id="ARBA00022527"/>
    </source>
</evidence>
<evidence type="ECO:0000256" key="6">
    <source>
        <dbReference type="ARBA" id="ARBA00022729"/>
    </source>
</evidence>
<dbReference type="Pfam" id="PF01657">
    <property type="entry name" value="Stress-antifung"/>
    <property type="match status" value="2"/>
</dbReference>
<evidence type="ECO:0000256" key="8">
    <source>
        <dbReference type="ARBA" id="ARBA00022741"/>
    </source>
</evidence>
<dbReference type="InterPro" id="IPR011009">
    <property type="entry name" value="Kinase-like_dom_sf"/>
</dbReference>
<proteinExistence type="predicted"/>
<dbReference type="FunFam" id="1.10.510.10:FF:000129">
    <property type="entry name" value="cysteine-rich receptor-like protein kinase 10"/>
    <property type="match status" value="1"/>
</dbReference>
<dbReference type="InterPro" id="IPR000719">
    <property type="entry name" value="Prot_kinase_dom"/>
</dbReference>
<feature type="compositionally biased region" description="Polar residues" evidence="15">
    <location>
        <begin position="663"/>
        <end position="672"/>
    </location>
</feature>
<evidence type="ECO:0000256" key="16">
    <source>
        <dbReference type="SAM" id="Phobius"/>
    </source>
</evidence>
<dbReference type="PANTHER" id="PTHR27002:SF1040">
    <property type="entry name" value="OS07G0538400 PROTEIN"/>
    <property type="match status" value="1"/>
</dbReference>
<evidence type="ECO:0000256" key="14">
    <source>
        <dbReference type="PROSITE-ProRule" id="PRU10141"/>
    </source>
</evidence>
<dbReference type="SUPFAM" id="SSF56112">
    <property type="entry name" value="Protein kinase-like (PK-like)"/>
    <property type="match status" value="1"/>
</dbReference>
<keyword evidence="5 16" id="KW-0812">Transmembrane</keyword>
<accession>A0AAV9CJG7</accession>
<dbReference type="Gene3D" id="3.30.430.20">
    <property type="entry name" value="Gnk2 domain, C-X8-C-X2-C motif"/>
    <property type="match status" value="2"/>
</dbReference>
<dbReference type="PROSITE" id="PS00108">
    <property type="entry name" value="PROTEIN_KINASE_ST"/>
    <property type="match status" value="1"/>
</dbReference>
<dbReference type="FunFam" id="3.30.430.20:FF:000003">
    <property type="entry name" value="Cysteine-rich RLK (RECEPTOR-like protein kinase) 10"/>
    <property type="match status" value="1"/>
</dbReference>
<keyword evidence="21" id="KW-1185">Reference proteome</keyword>
<dbReference type="GO" id="GO:0004674">
    <property type="term" value="F:protein serine/threonine kinase activity"/>
    <property type="evidence" value="ECO:0007669"/>
    <property type="project" value="UniProtKB-KW"/>
</dbReference>
<keyword evidence="2" id="KW-0723">Serine/threonine-protein kinase</keyword>
<dbReference type="InterPro" id="IPR002902">
    <property type="entry name" value="GNK2"/>
</dbReference>
<dbReference type="GO" id="GO:0006979">
    <property type="term" value="P:response to oxidative stress"/>
    <property type="evidence" value="ECO:0007669"/>
    <property type="project" value="UniProtKB-ARBA"/>
</dbReference>
<feature type="chain" id="PRO_5043742931" evidence="17">
    <location>
        <begin position="23"/>
        <end position="679"/>
    </location>
</feature>
<dbReference type="EMBL" id="JAUJYO010000019">
    <property type="protein sequence ID" value="KAK1288616.1"/>
    <property type="molecule type" value="Genomic_DNA"/>
</dbReference>
<evidence type="ECO:0000256" key="7">
    <source>
        <dbReference type="ARBA" id="ARBA00022737"/>
    </source>
</evidence>
<evidence type="ECO:0000256" key="12">
    <source>
        <dbReference type="ARBA" id="ARBA00023136"/>
    </source>
</evidence>
<evidence type="ECO:0000256" key="11">
    <source>
        <dbReference type="ARBA" id="ARBA00022989"/>
    </source>
</evidence>
<feature type="binding site" evidence="14">
    <location>
        <position position="381"/>
    </location>
    <ligand>
        <name>ATP</name>
        <dbReference type="ChEBI" id="CHEBI:30616"/>
    </ligand>
</feature>
<sequence length="679" mass="74324">MDSSLLLLITTLLSLTTTPTTADPLYHICQNDGNYTTNSTYQTNLNTLLGSLSSNGPTTGFFTTTQGSSPDQVDGLVLCRGDTDISACTSCLDNAVPDIIQLCPYQQSAVIWYDDCFLRYSNIRFFSSVDTSPGLFMWNINNASDPRSLFAAVYGLMDSLINETAGGPGMFATGEVAVNGTGGGQTVYGLAQCTRDLSQDSCAQCLVDANQSIPGCCAGKLGGRVIGQSCNLRFEVYKFYRNYSTARLRLPMPIVGSPPPPPTSPTTTNLTGVGAVGGVGGGHGSKKHGLRTALTIITPVLTFIVVVTVVFACLRKMKRVKNMRIDYEDVNQIEDIQPQVFDLAMLRNATDNFSDVNKLGEGGFGVVYKGTLTDGQEIAVKRLSRTSGQGIQALRNEAVLVVRLQHRNLVRLLGCCLEEQEKLLVYEYVPNKSLNTFLFDPIKVKELTWERRYKIIEGIARGLLYLHEDSQLRIIHRDLKVSNILLDKDMNPKISDFGLARLFGIDQTQDNTSRVVGTYGYMAPEYAMRGHYSIKSDVFSFGVLVLEIITGLRNSQFSASDSAIDLLSHVWKYWNEGRVLELIDRSLGDYSSSEAMRCIHIGLLCVQEDAAERPTMSSVVLMLSSLSTSLTIPFAPAFFAGHSIVDGEKNTLTTPDRSTTTTSNPVSINDVSITELEPR</sequence>
<protein>
    <submittedName>
        <fullName evidence="20">Cysteine-rich receptor-like protein kinase 8</fullName>
    </submittedName>
</protein>
<feature type="domain" description="Gnk2-homologous" evidence="19">
    <location>
        <begin position="23"/>
        <end position="125"/>
    </location>
</feature>
<evidence type="ECO:0000256" key="10">
    <source>
        <dbReference type="ARBA" id="ARBA00022840"/>
    </source>
</evidence>
<evidence type="ECO:0000256" key="3">
    <source>
        <dbReference type="ARBA" id="ARBA00022553"/>
    </source>
</evidence>
<evidence type="ECO:0000256" key="17">
    <source>
        <dbReference type="SAM" id="SignalP"/>
    </source>
</evidence>
<feature type="domain" description="Gnk2-homologous" evidence="19">
    <location>
        <begin position="131"/>
        <end position="239"/>
    </location>
</feature>
<name>A0AAV9CJG7_ACOCL</name>
<reference evidence="20" key="2">
    <citation type="submission" date="2023-06" db="EMBL/GenBank/DDBJ databases">
        <authorList>
            <person name="Ma L."/>
            <person name="Liu K.-W."/>
            <person name="Li Z."/>
            <person name="Hsiao Y.-Y."/>
            <person name="Qi Y."/>
            <person name="Fu T."/>
            <person name="Tang G."/>
            <person name="Zhang D."/>
            <person name="Sun W.-H."/>
            <person name="Liu D.-K."/>
            <person name="Li Y."/>
            <person name="Chen G.-Z."/>
            <person name="Liu X.-D."/>
            <person name="Liao X.-Y."/>
            <person name="Jiang Y.-T."/>
            <person name="Yu X."/>
            <person name="Hao Y."/>
            <person name="Huang J."/>
            <person name="Zhao X.-W."/>
            <person name="Ke S."/>
            <person name="Chen Y.-Y."/>
            <person name="Wu W.-L."/>
            <person name="Hsu J.-L."/>
            <person name="Lin Y.-F."/>
            <person name="Huang M.-D."/>
            <person name="Li C.-Y."/>
            <person name="Huang L."/>
            <person name="Wang Z.-W."/>
            <person name="Zhao X."/>
            <person name="Zhong W.-Y."/>
            <person name="Peng D.-H."/>
            <person name="Ahmad S."/>
            <person name="Lan S."/>
            <person name="Zhang J.-S."/>
            <person name="Tsai W.-C."/>
            <person name="Van De Peer Y."/>
            <person name="Liu Z.-J."/>
        </authorList>
    </citation>
    <scope>NUCLEOTIDE SEQUENCE</scope>
    <source>
        <strain evidence="20">CP</strain>
        <tissue evidence="20">Leaves</tissue>
    </source>
</reference>
<gene>
    <name evidence="20" type="primary">CRK8</name>
    <name evidence="20" type="ORF">QJS10_CPB19g00145</name>
</gene>